<dbReference type="GO" id="GO:0016994">
    <property type="term" value="F:precorrin-6A reductase activity"/>
    <property type="evidence" value="ECO:0007669"/>
    <property type="project" value="InterPro"/>
</dbReference>
<protein>
    <recommendedName>
        <fullName evidence="5">Cobalt-precorrin-5B C(1)-methyltransferase</fullName>
        <ecNumber evidence="5">2.1.1.195</ecNumber>
    </recommendedName>
    <alternativeName>
        <fullName evidence="5">Cobalt-precorrin-6A synthase</fullName>
    </alternativeName>
</protein>
<dbReference type="PANTHER" id="PTHR35863">
    <property type="entry name" value="COBALT-PRECORRIN-5B C(1)-METHYLTRANSFERASE"/>
    <property type="match status" value="1"/>
</dbReference>
<dbReference type="EC" id="2.1.1.195" evidence="5"/>
<keyword evidence="3 5" id="KW-0808">Transferase</keyword>
<dbReference type="InterPro" id="IPR003723">
    <property type="entry name" value="Precorrin-6x_reduct"/>
</dbReference>
<dbReference type="Pfam" id="PF02571">
    <property type="entry name" value="CbiJ"/>
    <property type="match status" value="1"/>
</dbReference>
<dbReference type="NCBIfam" id="TIGR00312">
    <property type="entry name" value="cbiD"/>
    <property type="match status" value="1"/>
</dbReference>
<dbReference type="InterPro" id="IPR036074">
    <property type="entry name" value="CbiD_sf"/>
</dbReference>
<evidence type="ECO:0000256" key="4">
    <source>
        <dbReference type="ARBA" id="ARBA00022691"/>
    </source>
</evidence>
<dbReference type="RefSeq" id="WP_079557627.1">
    <property type="nucleotide sequence ID" value="NZ_CP021904.1"/>
</dbReference>
<dbReference type="HAMAP" id="MF_00787">
    <property type="entry name" value="CbiD"/>
    <property type="match status" value="1"/>
</dbReference>
<comment type="catalytic activity">
    <reaction evidence="5">
        <text>Co-precorrin-5B + S-adenosyl-L-methionine = Co-precorrin-6A + S-adenosyl-L-homocysteine</text>
        <dbReference type="Rhea" id="RHEA:26285"/>
        <dbReference type="ChEBI" id="CHEBI:57856"/>
        <dbReference type="ChEBI" id="CHEBI:59789"/>
        <dbReference type="ChEBI" id="CHEBI:60063"/>
        <dbReference type="ChEBI" id="CHEBI:60064"/>
        <dbReference type="EC" id="2.1.1.195"/>
    </reaction>
</comment>
<evidence type="ECO:0000313" key="7">
    <source>
        <dbReference type="Proteomes" id="UP000191055"/>
    </source>
</evidence>
<evidence type="ECO:0000313" key="6">
    <source>
        <dbReference type="EMBL" id="SKC09729.1"/>
    </source>
</evidence>
<keyword evidence="4 5" id="KW-0949">S-adenosyl-L-methionine</keyword>
<proteinExistence type="inferred from homology"/>
<comment type="function">
    <text evidence="5">Catalyzes the methylation of C-1 in cobalt-precorrin-5B to form cobalt-precorrin-6A.</text>
</comment>
<dbReference type="EMBL" id="FUYV01000010">
    <property type="protein sequence ID" value="SKC09729.1"/>
    <property type="molecule type" value="Genomic_DNA"/>
</dbReference>
<dbReference type="GO" id="GO:0043780">
    <property type="term" value="F:cobalt-precorrin-5B C1-methyltransferase activity"/>
    <property type="evidence" value="ECO:0007669"/>
    <property type="project" value="RHEA"/>
</dbReference>
<organism evidence="6 7">
    <name type="scientific">Alkalitalea saponilacus</name>
    <dbReference type="NCBI Taxonomy" id="889453"/>
    <lineage>
        <taxon>Bacteria</taxon>
        <taxon>Pseudomonadati</taxon>
        <taxon>Bacteroidota</taxon>
        <taxon>Bacteroidia</taxon>
        <taxon>Marinilabiliales</taxon>
        <taxon>Marinilabiliaceae</taxon>
        <taxon>Alkalitalea</taxon>
    </lineage>
</organism>
<evidence type="ECO:0000256" key="5">
    <source>
        <dbReference type="HAMAP-Rule" id="MF_00787"/>
    </source>
</evidence>
<evidence type="ECO:0000256" key="2">
    <source>
        <dbReference type="ARBA" id="ARBA00022603"/>
    </source>
</evidence>
<dbReference type="AlphaFoldDB" id="A0A1T5GMU0"/>
<accession>A0A1T5GMU0</accession>
<dbReference type="UniPathway" id="UPA00148">
    <property type="reaction ID" value="UER00227"/>
</dbReference>
<evidence type="ECO:0000256" key="1">
    <source>
        <dbReference type="ARBA" id="ARBA00022573"/>
    </source>
</evidence>
<evidence type="ECO:0000256" key="3">
    <source>
        <dbReference type="ARBA" id="ARBA00022679"/>
    </source>
</evidence>
<dbReference type="Pfam" id="PF01888">
    <property type="entry name" value="CbiD"/>
    <property type="match status" value="1"/>
</dbReference>
<gene>
    <name evidence="5" type="primary">cbiD</name>
    <name evidence="6" type="ORF">SAMN03080601_01881</name>
</gene>
<keyword evidence="2 5" id="KW-0489">Methyltransferase</keyword>
<dbReference type="NCBIfam" id="NF000849">
    <property type="entry name" value="PRK00075.1-1"/>
    <property type="match status" value="1"/>
</dbReference>
<comment type="similarity">
    <text evidence="5">Belongs to the CbiD family.</text>
</comment>
<dbReference type="InterPro" id="IPR002748">
    <property type="entry name" value="CbiD"/>
</dbReference>
<dbReference type="GO" id="GO:0019251">
    <property type="term" value="P:anaerobic cobalamin biosynthetic process"/>
    <property type="evidence" value="ECO:0007669"/>
    <property type="project" value="UniProtKB-UniRule"/>
</dbReference>
<name>A0A1T5GMU0_9BACT</name>
<reference evidence="6 7" key="1">
    <citation type="submission" date="2017-02" db="EMBL/GenBank/DDBJ databases">
        <authorList>
            <person name="Peterson S.W."/>
        </authorList>
    </citation>
    <scope>NUCLEOTIDE SEQUENCE [LARGE SCALE GENOMIC DNA]</scope>
    <source>
        <strain evidence="6 7">DSM 24412</strain>
    </source>
</reference>
<dbReference type="PROSITE" id="PS51014">
    <property type="entry name" value="COBK_CBIJ"/>
    <property type="match status" value="1"/>
</dbReference>
<keyword evidence="1 5" id="KW-0169">Cobalamin biosynthesis</keyword>
<dbReference type="STRING" id="889453.SAMN03080601_01881"/>
<sequence>MILIFGGTTEGLLVAKLLNILNEPYIYHTKTSTSQKVEGKHLHGTLTAEGIVNFCRQQSVKLIIDAGHPFAQELHRNVAKASVISRIASIRFERKFPKIDEALVKRFDSFEMLSEHLNSLSPMPILALTGVQTIKYFPSLWDKMPMHFRILNTELSMQSALKTGISQEFIHPSPAHITEESMLHLIEKTNPKIIITKESGESGYFNLKQKIAKECGIKLWVVTKPEMPEYSHTVDEIRDLHQLLLKFRKEVWKDENNLKSGYTSGTCITAAAKAAFEALLTGRFPTDVEIVIPSGKTIKLATYSDGLSENRASCLVVKDAGDDPDVTHAALMGCNVELTEEPGISFDKGIGVGVVTLPGLKVSPGEPAINETPRQMIRKVIEELSLFYDYHGGVIITPFVPCGEELAQKTFNPRVGVVGGISIIGTSGEVKPLSHSAFINAIEQQIKVVAAMGIDEVVSTAGLRSEKVIKKRFSHLPQQAFIHHGNFIGDTVKLAIKNGINKITIGIMPGKAIKLAEGHLNTHSAVSSFNASFAAQLAKDCGYNDVIVEKISQLTLANAIQEFIPFGEDEVFYKTIGNLACSKLSQVIPNNNDVKIILIKW</sequence>
<dbReference type="Gene3D" id="3.30.2110.10">
    <property type="entry name" value="CbiD-like"/>
    <property type="match status" value="1"/>
</dbReference>
<dbReference type="Proteomes" id="UP000191055">
    <property type="component" value="Unassembled WGS sequence"/>
</dbReference>
<dbReference type="PANTHER" id="PTHR35863:SF1">
    <property type="entry name" value="COBALT-PRECORRIN-5B C(1)-METHYLTRANSFERASE"/>
    <property type="match status" value="1"/>
</dbReference>
<dbReference type="OrthoDB" id="6439987at2"/>
<dbReference type="KEGG" id="asx:CDL62_03445"/>
<dbReference type="GO" id="GO:0032259">
    <property type="term" value="P:methylation"/>
    <property type="evidence" value="ECO:0007669"/>
    <property type="project" value="UniProtKB-KW"/>
</dbReference>
<keyword evidence="7" id="KW-1185">Reference proteome</keyword>
<comment type="pathway">
    <text evidence="5">Cofactor biosynthesis; adenosylcobalamin biosynthesis; cob(II)yrinate a,c-diamide from sirohydrochlorin (anaerobic route): step 6/10.</text>
</comment>
<dbReference type="SUPFAM" id="SSF111342">
    <property type="entry name" value="CbiD-like"/>
    <property type="match status" value="1"/>
</dbReference>